<organism evidence="3 4">
    <name type="scientific">Rodentibacter caecimuris</name>
    <dbReference type="NCBI Taxonomy" id="1796644"/>
    <lineage>
        <taxon>Bacteria</taxon>
        <taxon>Pseudomonadati</taxon>
        <taxon>Pseudomonadota</taxon>
        <taxon>Gammaproteobacteria</taxon>
        <taxon>Pasteurellales</taxon>
        <taxon>Pasteurellaceae</taxon>
        <taxon>Rodentibacter</taxon>
    </lineage>
</organism>
<dbReference type="RefSeq" id="WP_179108992.1">
    <property type="nucleotide sequence ID" value="NZ_MLAA01000035.1"/>
</dbReference>
<feature type="coiled-coil region" evidence="1">
    <location>
        <begin position="58"/>
        <end position="85"/>
    </location>
</feature>
<evidence type="ECO:0000313" key="3">
    <source>
        <dbReference type="EMBL" id="OOF68299.1"/>
    </source>
</evidence>
<proteinExistence type="predicted"/>
<comment type="caution">
    <text evidence="3">The sequence shown here is derived from an EMBL/GenBank/DDBJ whole genome shotgun (WGS) entry which is preliminary data.</text>
</comment>
<dbReference type="EMBL" id="MLAA01000035">
    <property type="protein sequence ID" value="OOF68299.1"/>
    <property type="molecule type" value="Genomic_DNA"/>
</dbReference>
<evidence type="ECO:0000256" key="1">
    <source>
        <dbReference type="SAM" id="Coils"/>
    </source>
</evidence>
<dbReference type="InterPro" id="IPR022538">
    <property type="entry name" value="DUF2570"/>
</dbReference>
<keyword evidence="2" id="KW-0812">Transmembrane</keyword>
<dbReference type="Pfam" id="PF10828">
    <property type="entry name" value="DUF2570"/>
    <property type="match status" value="1"/>
</dbReference>
<accession>A0ABX3KZ49</accession>
<evidence type="ECO:0008006" key="5">
    <source>
        <dbReference type="Google" id="ProtNLM"/>
    </source>
</evidence>
<keyword evidence="1" id="KW-0175">Coiled coil</keyword>
<keyword evidence="4" id="KW-1185">Reference proteome</keyword>
<reference evidence="3 4" key="1">
    <citation type="submission" date="2016-10" db="EMBL/GenBank/DDBJ databases">
        <title>Rodentibacter gen. nov. and new species.</title>
        <authorList>
            <person name="Christensen H."/>
        </authorList>
    </citation>
    <scope>NUCLEOTIDE SEQUENCE [LARGE SCALE GENOMIC DNA]</scope>
    <source>
        <strain evidence="3 4">1998236014</strain>
    </source>
</reference>
<keyword evidence="2" id="KW-0472">Membrane</keyword>
<name>A0ABX3KZ49_9PAST</name>
<keyword evidence="2" id="KW-1133">Transmembrane helix</keyword>
<sequence length="115" mass="13056">MLNIFTRFESAIKLTALFLILGLCFWLWVQHNTISNLRADNQAQAQTITKQSVVISQLKSAEEENQRLTLELSKAESEARSKSDEVIKSISTQEKSSDAYHSNAPRAVVEFLRKD</sequence>
<evidence type="ECO:0000313" key="4">
    <source>
        <dbReference type="Proteomes" id="UP000188820"/>
    </source>
</evidence>
<dbReference type="Proteomes" id="UP000188820">
    <property type="component" value="Unassembled WGS sequence"/>
</dbReference>
<gene>
    <name evidence="3" type="ORF">BKG89_08065</name>
</gene>
<evidence type="ECO:0000256" key="2">
    <source>
        <dbReference type="SAM" id="Phobius"/>
    </source>
</evidence>
<feature type="transmembrane region" description="Helical" evidence="2">
    <location>
        <begin position="12"/>
        <end position="29"/>
    </location>
</feature>
<protein>
    <recommendedName>
        <fullName evidence="5">DUF2570 domain-containing protein</fullName>
    </recommendedName>
</protein>